<evidence type="ECO:0000313" key="2">
    <source>
        <dbReference type="EMBL" id="MBW0478181.1"/>
    </source>
</evidence>
<evidence type="ECO:0000256" key="1">
    <source>
        <dbReference type="SAM" id="Coils"/>
    </source>
</evidence>
<keyword evidence="3" id="KW-1185">Reference proteome</keyword>
<feature type="coiled-coil region" evidence="1">
    <location>
        <begin position="746"/>
        <end position="1101"/>
    </location>
</feature>
<sequence length="1427" mass="165623">MSDSNLPSSEDRLEKVVRAKDRLKKFQAKKKLNNNNNETIIDSIDSNLKINHQVDDHDLNQNQDKEDELKAVKDQEIQSKLKDLNLDSIPINSNQSHQETINLLVNEKNSLKIQIEDYQNQINQLNDSIFEIKKSSNDQVENLNHDLSQTHSSLNQLQSDLNQSNQLINQLRTQLDQSQSQIQILNQSNLNNKNDLIQELQDKLRMKQHNSDLLESELSKLKNLIKSHDDLQLGHNQTIENLNDQIFKLNNQLTQANQRIDLLNNTLDTLQNSNHQSQSDLSQTKNQLDHSLETINTLQAQSDSLNSQLSQLQISHTSLSSQLLPLEQKLSESISHKASLQIDNQNLLENLQELRPKIVELTNQKLQSSERLEEFRQIVRERENELVTMREELSNQRQTQNNEKELFNQEKSHLLNQINQIKLESDQLKLDLEQKVQVIKLDLDSHLHQLQQTQTEFNQLTIQLQTSQSELKESKRQLDLLSDGKSQVVTQLTKKTKALDDLIIQKQQLDLQLESALKNSSFESQRRQELESQNQNLQIDLQKLKEVTLTNLQNQLTQANQKLDQQKSQCDQQENHVKTLQAQNTQLSHSLSEANQQSESCQNQINEITHRLSDANKSLDLQKIQYNQLSKTVQDLQVQKAELDNFLKDSKSTIESLTMQLQQTKKEQQLQIDQASKESDEWSKRVKELENKSGDLLSKLTEITKERDEMLENKLSLEARYSSSQASVIELQNVLELAKTSNEEFKIEAQKEKSHLETLARTLESEKAQKDSLIQDLQKINQDLKSQLQTTDENLGLISNQRQKLQDDLEKCQSELTEQRQSLSSALHDLVTEKNNTEQVERQLNEANDDIEKLENLQNALQADFKSYQDKTTQTVDQMQKEILEFKTKLDLQEEKFNQSEQRCSELKEEIAQLELEKSGLIKEMEEGKEGENRILEKSRSEILELKQKVQLSKEECELVKQDLIQTKAEFEQNDRVKESEIHQLHEQLKELKCSETVLKNNAEKIRSERDDGLKKFLESDRSRLELETVKTELENSLEELKERLESQTLEYSNKLADLATQLAQNKQNQEVELARALEGRQAMELELSKREKELDDLQLTFSNSETDHQQALEASKNKTLKIEKELESTKLLELKLRKEVEIVKRKAEGDFERAQELSETLAAKDKKINETRMVLDSKEEELRLTKVKVEELIREQEGNETRMKVLSENLLLEKEELKKEFEAQLVSEREEKIDQDYLDSILQQHQIDLSTARSQIRSLENKLFEEESRSHEMLTRIESLQDQLRGAEGNLKKGKQLTGSDSNAPLTNSITQLNNSSLLFSQMIDESSLSAETRHHRRESLNCLKTRMEKELGLKNFKNLNNNFIRHQHHHQLDKVTENEMESQNEESEIANQLINNSILRVPIITSKLGNDLIWCENCSGDLFVI</sequence>
<reference evidence="2" key="1">
    <citation type="submission" date="2021-03" db="EMBL/GenBank/DDBJ databases">
        <title>Draft genome sequence of rust myrtle Austropuccinia psidii MF-1, a brazilian biotype.</title>
        <authorList>
            <person name="Quecine M.C."/>
            <person name="Pachon D.M.R."/>
            <person name="Bonatelli M.L."/>
            <person name="Correr F.H."/>
            <person name="Franceschini L.M."/>
            <person name="Leite T.F."/>
            <person name="Margarido G.R.A."/>
            <person name="Almeida C.A."/>
            <person name="Ferrarezi J.A."/>
            <person name="Labate C.A."/>
        </authorList>
    </citation>
    <scope>NUCLEOTIDE SEQUENCE</scope>
    <source>
        <strain evidence="2">MF-1</strain>
    </source>
</reference>
<dbReference type="Proteomes" id="UP000765509">
    <property type="component" value="Unassembled WGS sequence"/>
</dbReference>
<feature type="coiled-coil region" evidence="1">
    <location>
        <begin position="450"/>
        <end position="720"/>
    </location>
</feature>
<proteinExistence type="predicted"/>
<protein>
    <submittedName>
        <fullName evidence="2">Uncharacterized protein</fullName>
    </submittedName>
</protein>
<dbReference type="EMBL" id="AVOT02005088">
    <property type="protein sequence ID" value="MBW0478181.1"/>
    <property type="molecule type" value="Genomic_DNA"/>
</dbReference>
<keyword evidence="1" id="KW-0175">Coiled coil</keyword>
<accession>A0A9Q3GSE6</accession>
<dbReference type="Gene3D" id="1.20.5.340">
    <property type="match status" value="1"/>
</dbReference>
<feature type="coiled-coil region" evidence="1">
    <location>
        <begin position="344"/>
        <end position="424"/>
    </location>
</feature>
<comment type="caution">
    <text evidence="2">The sequence shown here is derived from an EMBL/GenBank/DDBJ whole genome shotgun (WGS) entry which is preliminary data.</text>
</comment>
<evidence type="ECO:0000313" key="3">
    <source>
        <dbReference type="Proteomes" id="UP000765509"/>
    </source>
</evidence>
<organism evidence="2 3">
    <name type="scientific">Austropuccinia psidii MF-1</name>
    <dbReference type="NCBI Taxonomy" id="1389203"/>
    <lineage>
        <taxon>Eukaryota</taxon>
        <taxon>Fungi</taxon>
        <taxon>Dikarya</taxon>
        <taxon>Basidiomycota</taxon>
        <taxon>Pucciniomycotina</taxon>
        <taxon>Pucciniomycetes</taxon>
        <taxon>Pucciniales</taxon>
        <taxon>Sphaerophragmiaceae</taxon>
        <taxon>Austropuccinia</taxon>
    </lineage>
</organism>
<dbReference type="Gene3D" id="1.10.287.1490">
    <property type="match status" value="1"/>
</dbReference>
<dbReference type="OrthoDB" id="10255630at2759"/>
<name>A0A9Q3GSE6_9BASI</name>
<gene>
    <name evidence="2" type="ORF">O181_017896</name>
</gene>
<feature type="coiled-coil region" evidence="1">
    <location>
        <begin position="94"/>
        <end position="315"/>
    </location>
</feature>
<feature type="coiled-coil region" evidence="1">
    <location>
        <begin position="1176"/>
        <end position="1298"/>
    </location>
</feature>